<keyword evidence="4" id="KW-0520">NAD</keyword>
<comment type="caution">
    <text evidence="6">The sequence shown here is derived from an EMBL/GenBank/DDBJ whole genome shotgun (WGS) entry which is preliminary data.</text>
</comment>
<evidence type="ECO:0000256" key="4">
    <source>
        <dbReference type="ARBA" id="ARBA00023027"/>
    </source>
</evidence>
<dbReference type="InterPro" id="IPR036188">
    <property type="entry name" value="FAD/NAD-bd_sf"/>
</dbReference>
<dbReference type="PRINTS" id="PR00420">
    <property type="entry name" value="RNGMNOXGNASE"/>
</dbReference>
<sequence>MAPIKHVVIVGAGPAGLLLGLMLGQAGIKSTILEAWSTVDKRLRATQYGTPATRVLRKAGVLEDIRAAGYRNFPSICWRKTSTKEEVARIDLGITRNEEDRITVIPLAQMLEVILEHIKKLPEGICDVRFGHRVVDLGQDEKSAWVDVEVAAEHGAEQDGEIVGDKEKVRFEGDYVVGCDGGKSTVRKKLFGSEWPGVTHPHELFVCNVFYDGFDKAGWDGGNYMVDPNHWGLIAKRKPGTPCKPALWRVTYGDKVGLTQEEYLKAREDKFRKMLPGAPEPEQYTTEQTDRFKTHNRCVTSMRVGRVMVAADAAHVCTPYGGYGCMAGIVDIGGLVECLVGISEGKTDDDILTKWSEIRVEKFLRYIGPRSIKNMQRLHKPDVIDEDKFMLILKDLNDKGQDDMKAFLLKYTSFEHDFTQYYHTAPAA</sequence>
<dbReference type="PANTHER" id="PTHR43476:SF4">
    <property type="entry name" value="BLR0106 PROTEIN"/>
    <property type="match status" value="1"/>
</dbReference>
<dbReference type="InterPro" id="IPR050631">
    <property type="entry name" value="PheA/TfdB_FAD_monoxygenase"/>
</dbReference>
<dbReference type="SUPFAM" id="SSF51905">
    <property type="entry name" value="FAD/NAD(P)-binding domain"/>
    <property type="match status" value="1"/>
</dbReference>
<dbReference type="Pfam" id="PF01494">
    <property type="entry name" value="FAD_binding_3"/>
    <property type="match status" value="1"/>
</dbReference>
<evidence type="ECO:0000256" key="1">
    <source>
        <dbReference type="ARBA" id="ARBA00022630"/>
    </source>
</evidence>
<dbReference type="AlphaFoldDB" id="A0A9P4M2C7"/>
<dbReference type="OrthoDB" id="10016252at2759"/>
<dbReference type="Gene3D" id="3.30.70.2450">
    <property type="match status" value="1"/>
</dbReference>
<dbReference type="PANTHER" id="PTHR43476">
    <property type="entry name" value="3-(3-HYDROXY-PHENYL)PROPIONATE/3-HYDROXYCINNAMIC ACID HYDROXYLASE"/>
    <property type="match status" value="1"/>
</dbReference>
<feature type="domain" description="FAD-binding" evidence="5">
    <location>
        <begin position="6"/>
        <end position="359"/>
    </location>
</feature>
<dbReference type="GO" id="GO:0071949">
    <property type="term" value="F:FAD binding"/>
    <property type="evidence" value="ECO:0007669"/>
    <property type="project" value="InterPro"/>
</dbReference>
<keyword evidence="3" id="KW-0560">Oxidoreductase</keyword>
<gene>
    <name evidence="6" type="ORF">NA57DRAFT_44357</name>
</gene>
<accession>A0A9P4M2C7</accession>
<evidence type="ECO:0000256" key="3">
    <source>
        <dbReference type="ARBA" id="ARBA00023002"/>
    </source>
</evidence>
<dbReference type="Gene3D" id="3.50.50.60">
    <property type="entry name" value="FAD/NAD(P)-binding domain"/>
    <property type="match status" value="1"/>
</dbReference>
<dbReference type="InterPro" id="IPR002938">
    <property type="entry name" value="FAD-bd"/>
</dbReference>
<protein>
    <submittedName>
        <fullName evidence="6">FAD/NAD(P)-binding domain-containing protein</fullName>
    </submittedName>
</protein>
<reference evidence="6" key="1">
    <citation type="journal article" date="2020" name="Stud. Mycol.">
        <title>101 Dothideomycetes genomes: a test case for predicting lifestyles and emergence of pathogens.</title>
        <authorList>
            <person name="Haridas S."/>
            <person name="Albert R."/>
            <person name="Binder M."/>
            <person name="Bloem J."/>
            <person name="Labutti K."/>
            <person name="Salamov A."/>
            <person name="Andreopoulos B."/>
            <person name="Baker S."/>
            <person name="Barry K."/>
            <person name="Bills G."/>
            <person name="Bluhm B."/>
            <person name="Cannon C."/>
            <person name="Castanera R."/>
            <person name="Culley D."/>
            <person name="Daum C."/>
            <person name="Ezra D."/>
            <person name="Gonzalez J."/>
            <person name="Henrissat B."/>
            <person name="Kuo A."/>
            <person name="Liang C."/>
            <person name="Lipzen A."/>
            <person name="Lutzoni F."/>
            <person name="Magnuson J."/>
            <person name="Mondo S."/>
            <person name="Nolan M."/>
            <person name="Ohm R."/>
            <person name="Pangilinan J."/>
            <person name="Park H.-J."/>
            <person name="Ramirez L."/>
            <person name="Alfaro M."/>
            <person name="Sun H."/>
            <person name="Tritt A."/>
            <person name="Yoshinaga Y."/>
            <person name="Zwiers L.-H."/>
            <person name="Turgeon B."/>
            <person name="Goodwin S."/>
            <person name="Spatafora J."/>
            <person name="Crous P."/>
            <person name="Grigoriev I."/>
        </authorList>
    </citation>
    <scope>NUCLEOTIDE SEQUENCE</scope>
    <source>
        <strain evidence="6">CBS 133067</strain>
    </source>
</reference>
<evidence type="ECO:0000256" key="2">
    <source>
        <dbReference type="ARBA" id="ARBA00022827"/>
    </source>
</evidence>
<keyword evidence="2" id="KW-0274">FAD</keyword>
<dbReference type="Proteomes" id="UP000799772">
    <property type="component" value="Unassembled WGS sequence"/>
</dbReference>
<evidence type="ECO:0000313" key="6">
    <source>
        <dbReference type="EMBL" id="KAF2095546.1"/>
    </source>
</evidence>
<organism evidence="6 7">
    <name type="scientific">Rhizodiscina lignyota</name>
    <dbReference type="NCBI Taxonomy" id="1504668"/>
    <lineage>
        <taxon>Eukaryota</taxon>
        <taxon>Fungi</taxon>
        <taxon>Dikarya</taxon>
        <taxon>Ascomycota</taxon>
        <taxon>Pezizomycotina</taxon>
        <taxon>Dothideomycetes</taxon>
        <taxon>Pleosporomycetidae</taxon>
        <taxon>Aulographales</taxon>
        <taxon>Rhizodiscinaceae</taxon>
        <taxon>Rhizodiscina</taxon>
    </lineage>
</organism>
<evidence type="ECO:0000259" key="5">
    <source>
        <dbReference type="Pfam" id="PF01494"/>
    </source>
</evidence>
<evidence type="ECO:0000313" key="7">
    <source>
        <dbReference type="Proteomes" id="UP000799772"/>
    </source>
</evidence>
<keyword evidence="7" id="KW-1185">Reference proteome</keyword>
<dbReference type="GO" id="GO:0016491">
    <property type="term" value="F:oxidoreductase activity"/>
    <property type="evidence" value="ECO:0007669"/>
    <property type="project" value="UniProtKB-KW"/>
</dbReference>
<proteinExistence type="predicted"/>
<dbReference type="EMBL" id="ML978131">
    <property type="protein sequence ID" value="KAF2095546.1"/>
    <property type="molecule type" value="Genomic_DNA"/>
</dbReference>
<keyword evidence="1" id="KW-0285">Flavoprotein</keyword>
<name>A0A9P4M2C7_9PEZI</name>